<dbReference type="SUPFAM" id="SSF47031">
    <property type="entry name" value="Second domain of FERM"/>
    <property type="match status" value="1"/>
</dbReference>
<dbReference type="OrthoDB" id="10657741at2759"/>
<protein>
    <recommendedName>
        <fullName evidence="4">FERM domain-containing protein</fullName>
    </recommendedName>
</protein>
<reference evidence="2" key="1">
    <citation type="submission" date="2006-10" db="EMBL/GenBank/DDBJ databases">
        <authorList>
            <person name="Amadeo P."/>
            <person name="Zhao Q."/>
            <person name="Wortman J."/>
            <person name="Fraser-Liggett C."/>
            <person name="Carlton J."/>
        </authorList>
    </citation>
    <scope>NUCLEOTIDE SEQUENCE</scope>
    <source>
        <strain evidence="2">G3</strain>
    </source>
</reference>
<dbReference type="EMBL" id="DS113526">
    <property type="protein sequence ID" value="EAY02754.1"/>
    <property type="molecule type" value="Genomic_DNA"/>
</dbReference>
<evidence type="ECO:0000256" key="1">
    <source>
        <dbReference type="SAM" id="MobiDB-lite"/>
    </source>
</evidence>
<dbReference type="VEuPathDB" id="TrichDB:TVAG_466140"/>
<dbReference type="InParanoid" id="A2EX95"/>
<feature type="region of interest" description="Disordered" evidence="1">
    <location>
        <begin position="383"/>
        <end position="403"/>
    </location>
</feature>
<evidence type="ECO:0000313" key="3">
    <source>
        <dbReference type="Proteomes" id="UP000001542"/>
    </source>
</evidence>
<dbReference type="Proteomes" id="UP000001542">
    <property type="component" value="Unassembled WGS sequence"/>
</dbReference>
<dbReference type="VEuPathDB" id="TrichDB:TVAGG3_0503420"/>
<gene>
    <name evidence="2" type="ORF">TVAG_466140</name>
</gene>
<dbReference type="InterPro" id="IPR035963">
    <property type="entry name" value="FERM_2"/>
</dbReference>
<reference evidence="2" key="2">
    <citation type="journal article" date="2007" name="Science">
        <title>Draft genome sequence of the sexually transmitted pathogen Trichomonas vaginalis.</title>
        <authorList>
            <person name="Carlton J.M."/>
            <person name="Hirt R.P."/>
            <person name="Silva J.C."/>
            <person name="Delcher A.L."/>
            <person name="Schatz M."/>
            <person name="Zhao Q."/>
            <person name="Wortman J.R."/>
            <person name="Bidwell S.L."/>
            <person name="Alsmark U.C.M."/>
            <person name="Besteiro S."/>
            <person name="Sicheritz-Ponten T."/>
            <person name="Noel C.J."/>
            <person name="Dacks J.B."/>
            <person name="Foster P.G."/>
            <person name="Simillion C."/>
            <person name="Van de Peer Y."/>
            <person name="Miranda-Saavedra D."/>
            <person name="Barton G.J."/>
            <person name="Westrop G.D."/>
            <person name="Mueller S."/>
            <person name="Dessi D."/>
            <person name="Fiori P.L."/>
            <person name="Ren Q."/>
            <person name="Paulsen I."/>
            <person name="Zhang H."/>
            <person name="Bastida-Corcuera F.D."/>
            <person name="Simoes-Barbosa A."/>
            <person name="Brown M.T."/>
            <person name="Hayes R.D."/>
            <person name="Mukherjee M."/>
            <person name="Okumura C.Y."/>
            <person name="Schneider R."/>
            <person name="Smith A.J."/>
            <person name="Vanacova S."/>
            <person name="Villalvazo M."/>
            <person name="Haas B.J."/>
            <person name="Pertea M."/>
            <person name="Feldblyum T.V."/>
            <person name="Utterback T.R."/>
            <person name="Shu C.L."/>
            <person name="Osoegawa K."/>
            <person name="de Jong P.J."/>
            <person name="Hrdy I."/>
            <person name="Horvathova L."/>
            <person name="Zubacova Z."/>
            <person name="Dolezal P."/>
            <person name="Malik S.B."/>
            <person name="Logsdon J.M. Jr."/>
            <person name="Henze K."/>
            <person name="Gupta A."/>
            <person name="Wang C.C."/>
            <person name="Dunne R.L."/>
            <person name="Upcroft J.A."/>
            <person name="Upcroft P."/>
            <person name="White O."/>
            <person name="Salzberg S.L."/>
            <person name="Tang P."/>
            <person name="Chiu C.-H."/>
            <person name="Lee Y.-S."/>
            <person name="Embley T.M."/>
            <person name="Coombs G.H."/>
            <person name="Mottram J.C."/>
            <person name="Tachezy J."/>
            <person name="Fraser-Liggett C.M."/>
            <person name="Johnson P.J."/>
        </authorList>
    </citation>
    <scope>NUCLEOTIDE SEQUENCE [LARGE SCALE GENOMIC DNA]</scope>
    <source>
        <strain evidence="2">G3</strain>
    </source>
</reference>
<accession>A2EX95</accession>
<dbReference type="KEGG" id="tva:4760594"/>
<keyword evidence="3" id="KW-1185">Reference proteome</keyword>
<evidence type="ECO:0008006" key="4">
    <source>
        <dbReference type="Google" id="ProtNLM"/>
    </source>
</evidence>
<proteinExistence type="predicted"/>
<dbReference type="AlphaFoldDB" id="A2EX95"/>
<name>A2EX95_TRIV3</name>
<sequence>MKNTLDCTVSVAGSPQEYRIEIPKSLNVGEILNYLEHSQKLQFEKDSFILVQRGPVDFVIASDKKCLTDIINTTVFRFYVYPPQIKFLKVHCPDKRINIRSFDAKEPASSMVEILCNEIFHLKNSEAYALYQINNSRGEAFAPNRCIIEFLPFIKDIYLLRRFWFSSCMNLEDENDIHFNYAQAKQEFFQPNFSFKFVDYITLTALSILVEFNGKKEEAQQFITKCSSSELKKYLPPYLVKEKKINKQLAAVFPNIPSGVVEAKHTFIEKAIMWIYFSATIYPCNFSYEGRDYNGYIAFIEKEIRFLEDLTDYNVIFSIRYKLLRKFKLLEEGSISFTIFKDVKSEEVCIFSISSPRAIQIHDYIVIFLNHLKQIEFKRREAEESNKGKRRERRNTHRTNTTSLEGLVDDSVSPLEFKSTRGEGFANKFAITLPKIDFVKPQIQSTFSIPRCTLSPISMNDGSEYATYDTFDGGLLNGKRRRKGRIDPIITGVADIGISKQICHLLKRTISRDCLAPLSEADDLIVQLNGSQISSQLIHGCNGSFQHQVATISRVCSILASETLLPFDALSCLNYVRSYTQRFLTQEWQDFDFLGNAQLIDPVFASVASNIYKRRDTMTPNLAYVMLGAYEGDKAEELHALSDAVMTALQNSVVALARCFIACGMGDRSLLEAIEKHRTACFDPLFTSQLTNLLQPLVSEIDSFDVSKKFFSQEHRAKVDTKLVKDILEVMNHFTSFLSSPASLYLLSHSRRCFKPIEYPDSMIEATSLYQGAMESSFAYYGADAKRNVELALRISTTARTFFDLYCDNQQINAQSSLESLNVLLKRGFAGDDIKLENFLDSSDPLHEVVLNLLRNNNLEEAIPLLANDLTNESKKFEIFETAAAKIDDQMRLMVTSPEKIDVGILKTAFTLLSFGAILCTRDTTYTKEVKEKLVSVGQAIREIVKAPSDQRVQYENPVRSDIRALQFYVNEPHLVEENALAIAKGAISFSFEKPEISTEINALKNLCMDLQRFNIAKNPAKT</sequence>
<feature type="compositionally biased region" description="Basic residues" evidence="1">
    <location>
        <begin position="388"/>
        <end position="397"/>
    </location>
</feature>
<dbReference type="RefSeq" id="XP_001314977.1">
    <property type="nucleotide sequence ID" value="XM_001314942.1"/>
</dbReference>
<evidence type="ECO:0000313" key="2">
    <source>
        <dbReference type="EMBL" id="EAY02754.1"/>
    </source>
</evidence>
<organism evidence="2 3">
    <name type="scientific">Trichomonas vaginalis (strain ATCC PRA-98 / G3)</name>
    <dbReference type="NCBI Taxonomy" id="412133"/>
    <lineage>
        <taxon>Eukaryota</taxon>
        <taxon>Metamonada</taxon>
        <taxon>Parabasalia</taxon>
        <taxon>Trichomonadida</taxon>
        <taxon>Trichomonadidae</taxon>
        <taxon>Trichomonas</taxon>
    </lineage>
</organism>